<gene>
    <name evidence="1" type="ORF">M404DRAFT_1007381</name>
</gene>
<keyword evidence="2" id="KW-1185">Reference proteome</keyword>
<organism evidence="1 2">
    <name type="scientific">Pisolithus tinctorius Marx 270</name>
    <dbReference type="NCBI Taxonomy" id="870435"/>
    <lineage>
        <taxon>Eukaryota</taxon>
        <taxon>Fungi</taxon>
        <taxon>Dikarya</taxon>
        <taxon>Basidiomycota</taxon>
        <taxon>Agaricomycotina</taxon>
        <taxon>Agaricomycetes</taxon>
        <taxon>Agaricomycetidae</taxon>
        <taxon>Boletales</taxon>
        <taxon>Sclerodermatineae</taxon>
        <taxon>Pisolithaceae</taxon>
        <taxon>Pisolithus</taxon>
    </lineage>
</organism>
<dbReference type="InParanoid" id="A0A0C3NIS5"/>
<reference evidence="1 2" key="1">
    <citation type="submission" date="2014-04" db="EMBL/GenBank/DDBJ databases">
        <authorList>
            <consortium name="DOE Joint Genome Institute"/>
            <person name="Kuo A."/>
            <person name="Kohler A."/>
            <person name="Costa M.D."/>
            <person name="Nagy L.G."/>
            <person name="Floudas D."/>
            <person name="Copeland A."/>
            <person name="Barry K.W."/>
            <person name="Cichocki N."/>
            <person name="Veneault-Fourrey C."/>
            <person name="LaButti K."/>
            <person name="Lindquist E.A."/>
            <person name="Lipzen A."/>
            <person name="Lundell T."/>
            <person name="Morin E."/>
            <person name="Murat C."/>
            <person name="Sun H."/>
            <person name="Tunlid A."/>
            <person name="Henrissat B."/>
            <person name="Grigoriev I.V."/>
            <person name="Hibbett D.S."/>
            <person name="Martin F."/>
            <person name="Nordberg H.P."/>
            <person name="Cantor M.N."/>
            <person name="Hua S.X."/>
        </authorList>
    </citation>
    <scope>NUCLEOTIDE SEQUENCE [LARGE SCALE GENOMIC DNA]</scope>
    <source>
        <strain evidence="1 2">Marx 270</strain>
    </source>
</reference>
<dbReference type="Proteomes" id="UP000054217">
    <property type="component" value="Unassembled WGS sequence"/>
</dbReference>
<dbReference type="HOGENOM" id="CLU_2942727_0_0_1"/>
<sequence>MESTLLPVGKRSIRNPVVSRILCTYSPVTTNLSDLKELHRAIIEYMRQPISELSHPTRQV</sequence>
<dbReference type="EMBL" id="KN832064">
    <property type="protein sequence ID" value="KIN95595.1"/>
    <property type="molecule type" value="Genomic_DNA"/>
</dbReference>
<accession>A0A0C3NIS5</accession>
<evidence type="ECO:0000313" key="2">
    <source>
        <dbReference type="Proteomes" id="UP000054217"/>
    </source>
</evidence>
<dbReference type="AlphaFoldDB" id="A0A0C3NIS5"/>
<name>A0A0C3NIS5_PISTI</name>
<evidence type="ECO:0000313" key="1">
    <source>
        <dbReference type="EMBL" id="KIN95595.1"/>
    </source>
</evidence>
<proteinExistence type="predicted"/>
<protein>
    <submittedName>
        <fullName evidence="1">Uncharacterized protein</fullName>
    </submittedName>
</protein>
<reference evidence="2" key="2">
    <citation type="submission" date="2015-01" db="EMBL/GenBank/DDBJ databases">
        <title>Evolutionary Origins and Diversification of the Mycorrhizal Mutualists.</title>
        <authorList>
            <consortium name="DOE Joint Genome Institute"/>
            <consortium name="Mycorrhizal Genomics Consortium"/>
            <person name="Kohler A."/>
            <person name="Kuo A."/>
            <person name="Nagy L.G."/>
            <person name="Floudas D."/>
            <person name="Copeland A."/>
            <person name="Barry K.W."/>
            <person name="Cichocki N."/>
            <person name="Veneault-Fourrey C."/>
            <person name="LaButti K."/>
            <person name="Lindquist E.A."/>
            <person name="Lipzen A."/>
            <person name="Lundell T."/>
            <person name="Morin E."/>
            <person name="Murat C."/>
            <person name="Riley R."/>
            <person name="Ohm R."/>
            <person name="Sun H."/>
            <person name="Tunlid A."/>
            <person name="Henrissat B."/>
            <person name="Grigoriev I.V."/>
            <person name="Hibbett D.S."/>
            <person name="Martin F."/>
        </authorList>
    </citation>
    <scope>NUCLEOTIDE SEQUENCE [LARGE SCALE GENOMIC DNA]</scope>
    <source>
        <strain evidence="2">Marx 270</strain>
    </source>
</reference>